<dbReference type="GeneID" id="20039922"/>
<reference evidence="1 2" key="1">
    <citation type="submission" date="2013-02" db="EMBL/GenBank/DDBJ databases">
        <title>The Genome Sequence of Plasmodium inui San Antonio 1.</title>
        <authorList>
            <consortium name="The Broad Institute Genome Sequencing Platform"/>
            <consortium name="The Broad Institute Genome Sequencing Center for Infectious Disease"/>
            <person name="Neafsey D."/>
            <person name="Cheeseman I."/>
            <person name="Volkman S."/>
            <person name="Adams J."/>
            <person name="Walker B."/>
            <person name="Young S.K."/>
            <person name="Zeng Q."/>
            <person name="Gargeya S."/>
            <person name="Fitzgerald M."/>
            <person name="Haas B."/>
            <person name="Abouelleil A."/>
            <person name="Alvarado L."/>
            <person name="Arachchi H.M."/>
            <person name="Berlin A.M."/>
            <person name="Chapman S.B."/>
            <person name="Dewar J."/>
            <person name="Goldberg J."/>
            <person name="Griggs A."/>
            <person name="Gujja S."/>
            <person name="Hansen M."/>
            <person name="Howarth C."/>
            <person name="Imamovic A."/>
            <person name="Larimer J."/>
            <person name="McCowan C."/>
            <person name="Murphy C."/>
            <person name="Neiman D."/>
            <person name="Pearson M."/>
            <person name="Priest M."/>
            <person name="Roberts A."/>
            <person name="Saif S."/>
            <person name="Shea T."/>
            <person name="Sisk P."/>
            <person name="Sykes S."/>
            <person name="Wortman J."/>
            <person name="Nusbaum C."/>
            <person name="Birren B."/>
        </authorList>
    </citation>
    <scope>NUCLEOTIDE SEQUENCE [LARGE SCALE GENOMIC DNA]</scope>
    <source>
        <strain evidence="1 2">San Antonio 1</strain>
    </source>
</reference>
<dbReference type="EMBL" id="KI965486">
    <property type="protein sequence ID" value="EUD64916.1"/>
    <property type="molecule type" value="Genomic_DNA"/>
</dbReference>
<dbReference type="VEuPathDB" id="PlasmoDB:C922_04648"/>
<protein>
    <submittedName>
        <fullName evidence="1">Uncharacterized protein</fullName>
    </submittedName>
</protein>
<name>W7AI09_9APIC</name>
<evidence type="ECO:0000313" key="1">
    <source>
        <dbReference type="EMBL" id="EUD64916.1"/>
    </source>
</evidence>
<gene>
    <name evidence="1" type="ORF">C922_04648</name>
</gene>
<dbReference type="RefSeq" id="XP_008818449.1">
    <property type="nucleotide sequence ID" value="XM_008820227.1"/>
</dbReference>
<sequence>MRNYLDFKEFPRVSKLSKCLYNPLDNRKIRSCLILNPMNLSKNQTEVTQGKLKNEKISG</sequence>
<dbReference type="AlphaFoldDB" id="W7AI09"/>
<evidence type="ECO:0000313" key="2">
    <source>
        <dbReference type="Proteomes" id="UP000030640"/>
    </source>
</evidence>
<proteinExistence type="predicted"/>
<accession>W7AI09</accession>
<dbReference type="Proteomes" id="UP000030640">
    <property type="component" value="Unassembled WGS sequence"/>
</dbReference>
<keyword evidence="2" id="KW-1185">Reference proteome</keyword>
<organism evidence="1 2">
    <name type="scientific">Plasmodium inui San Antonio 1</name>
    <dbReference type="NCBI Taxonomy" id="1237626"/>
    <lineage>
        <taxon>Eukaryota</taxon>
        <taxon>Sar</taxon>
        <taxon>Alveolata</taxon>
        <taxon>Apicomplexa</taxon>
        <taxon>Aconoidasida</taxon>
        <taxon>Haemosporida</taxon>
        <taxon>Plasmodiidae</taxon>
        <taxon>Plasmodium</taxon>
        <taxon>Plasmodium (Plasmodium)</taxon>
    </lineage>
</organism>